<comment type="similarity">
    <text evidence="2 7">Belongs to the FPP/GGPP synthase family.</text>
</comment>
<dbReference type="Gene3D" id="1.10.600.10">
    <property type="entry name" value="Farnesyl Diphosphate Synthase"/>
    <property type="match status" value="1"/>
</dbReference>
<dbReference type="SFLD" id="SFLDG01017">
    <property type="entry name" value="Polyprenyl_Transferase_Like"/>
    <property type="match status" value="1"/>
</dbReference>
<dbReference type="GO" id="GO:0046872">
    <property type="term" value="F:metal ion binding"/>
    <property type="evidence" value="ECO:0007669"/>
    <property type="project" value="UniProtKB-KW"/>
</dbReference>
<name>A0A318RG08_WILLI</name>
<keyword evidence="3 7" id="KW-0808">Transferase</keyword>
<accession>A0A318RG08</accession>
<proteinExistence type="inferred from homology"/>
<sequence length="358" mass="37729">MPIESLRDVPAATSELLQKIFAERRPAASDIAPGFADAVDAMGGFVLRGGKRVRPTFAWAGYQAAGPARALPDEMLTVCAALEFVQACALIHDDIIDRSDTRRGHPTVHREFEQLHRDSGWLGSPESYGEGVAILLGDLALAWADDLFRAAGFTPDVVAAVADIWAGMRTEVLAGQYLDITAEAAGDESPVAAHRVMRFKTAAYTVERPLQLGAAIGGADADLIEALRSFGTDVGVAFQLRDDVLGVFGDPEVTGKPAGDDIIAGKRTALLAAALNLSDINDPAAARVLRERIGKKLGPAELAETTQIILDSGAVARVETQIGELVESAMITLTASSADATAKADLADLATSMTQRRA</sequence>
<dbReference type="AlphaFoldDB" id="A0A318RG08"/>
<keyword evidence="4" id="KW-0479">Metal-binding</keyword>
<dbReference type="GO" id="GO:0008299">
    <property type="term" value="P:isoprenoid biosynthetic process"/>
    <property type="evidence" value="ECO:0007669"/>
    <property type="project" value="UniProtKB-KW"/>
</dbReference>
<organism evidence="8 9">
    <name type="scientific">Williamsia limnetica</name>
    <dbReference type="NCBI Taxonomy" id="882452"/>
    <lineage>
        <taxon>Bacteria</taxon>
        <taxon>Bacillati</taxon>
        <taxon>Actinomycetota</taxon>
        <taxon>Actinomycetes</taxon>
        <taxon>Mycobacteriales</taxon>
        <taxon>Nocardiaceae</taxon>
        <taxon>Williamsia</taxon>
    </lineage>
</organism>
<evidence type="ECO:0000256" key="3">
    <source>
        <dbReference type="ARBA" id="ARBA00022679"/>
    </source>
</evidence>
<dbReference type="PANTHER" id="PTHR43281:SF1">
    <property type="entry name" value="FARNESYL DIPHOSPHATE SYNTHASE"/>
    <property type="match status" value="1"/>
</dbReference>
<dbReference type="RefSeq" id="WP_245937981.1">
    <property type="nucleotide sequence ID" value="NZ_QJSP01000009.1"/>
</dbReference>
<dbReference type="EMBL" id="QJSP01000009">
    <property type="protein sequence ID" value="PYE15781.1"/>
    <property type="molecule type" value="Genomic_DNA"/>
</dbReference>
<gene>
    <name evidence="8" type="ORF">DFR67_1098</name>
</gene>
<reference evidence="8 9" key="1">
    <citation type="submission" date="2018-06" db="EMBL/GenBank/DDBJ databases">
        <title>Genomic Encyclopedia of Type Strains, Phase IV (KMG-IV): sequencing the most valuable type-strain genomes for metagenomic binning, comparative biology and taxonomic classification.</title>
        <authorList>
            <person name="Goeker M."/>
        </authorList>
    </citation>
    <scope>NUCLEOTIDE SEQUENCE [LARGE SCALE GENOMIC DNA]</scope>
    <source>
        <strain evidence="8 9">DSM 45521</strain>
    </source>
</reference>
<dbReference type="SFLD" id="SFLDS00005">
    <property type="entry name" value="Isoprenoid_Synthase_Type_I"/>
    <property type="match status" value="1"/>
</dbReference>
<comment type="caution">
    <text evidence="8">The sequence shown here is derived from an EMBL/GenBank/DDBJ whole genome shotgun (WGS) entry which is preliminary data.</text>
</comment>
<dbReference type="PROSITE" id="PS00444">
    <property type="entry name" value="POLYPRENYL_SYNTHASE_2"/>
    <property type="match status" value="1"/>
</dbReference>
<dbReference type="Pfam" id="PF00348">
    <property type="entry name" value="polyprenyl_synt"/>
    <property type="match status" value="1"/>
</dbReference>
<keyword evidence="9" id="KW-1185">Reference proteome</keyword>
<protein>
    <submittedName>
        <fullName evidence="8">Geranylgeranyl diphosphate synthase type I</fullName>
    </submittedName>
</protein>
<evidence type="ECO:0000256" key="6">
    <source>
        <dbReference type="ARBA" id="ARBA00023229"/>
    </source>
</evidence>
<dbReference type="InterPro" id="IPR000092">
    <property type="entry name" value="Polyprenyl_synt"/>
</dbReference>
<dbReference type="InterPro" id="IPR033749">
    <property type="entry name" value="Polyprenyl_synt_CS"/>
</dbReference>
<dbReference type="PROSITE" id="PS00723">
    <property type="entry name" value="POLYPRENYL_SYNTHASE_1"/>
    <property type="match status" value="1"/>
</dbReference>
<evidence type="ECO:0000256" key="5">
    <source>
        <dbReference type="ARBA" id="ARBA00022842"/>
    </source>
</evidence>
<evidence type="ECO:0000313" key="9">
    <source>
        <dbReference type="Proteomes" id="UP000247591"/>
    </source>
</evidence>
<dbReference type="Proteomes" id="UP000247591">
    <property type="component" value="Unassembled WGS sequence"/>
</dbReference>
<keyword evidence="6" id="KW-0414">Isoprene biosynthesis</keyword>
<keyword evidence="5" id="KW-0460">Magnesium</keyword>
<evidence type="ECO:0000256" key="7">
    <source>
        <dbReference type="RuleBase" id="RU004466"/>
    </source>
</evidence>
<dbReference type="GO" id="GO:0004659">
    <property type="term" value="F:prenyltransferase activity"/>
    <property type="evidence" value="ECO:0007669"/>
    <property type="project" value="InterPro"/>
</dbReference>
<dbReference type="CDD" id="cd00685">
    <property type="entry name" value="Trans_IPPS_HT"/>
    <property type="match status" value="1"/>
</dbReference>
<evidence type="ECO:0000256" key="1">
    <source>
        <dbReference type="ARBA" id="ARBA00001946"/>
    </source>
</evidence>
<evidence type="ECO:0000313" key="8">
    <source>
        <dbReference type="EMBL" id="PYE15781.1"/>
    </source>
</evidence>
<evidence type="ECO:0000256" key="4">
    <source>
        <dbReference type="ARBA" id="ARBA00022723"/>
    </source>
</evidence>
<dbReference type="PANTHER" id="PTHR43281">
    <property type="entry name" value="FARNESYL DIPHOSPHATE SYNTHASE"/>
    <property type="match status" value="1"/>
</dbReference>
<evidence type="ECO:0000256" key="2">
    <source>
        <dbReference type="ARBA" id="ARBA00006706"/>
    </source>
</evidence>
<dbReference type="InterPro" id="IPR008949">
    <property type="entry name" value="Isoprenoid_synthase_dom_sf"/>
</dbReference>
<dbReference type="SUPFAM" id="SSF48576">
    <property type="entry name" value="Terpenoid synthases"/>
    <property type="match status" value="1"/>
</dbReference>
<comment type="cofactor">
    <cofactor evidence="1">
        <name>Mg(2+)</name>
        <dbReference type="ChEBI" id="CHEBI:18420"/>
    </cofactor>
</comment>